<name>A0A9P1FVR1_9DINO</name>
<evidence type="ECO:0000313" key="2">
    <source>
        <dbReference type="EMBL" id="CAL1143678.1"/>
    </source>
</evidence>
<reference evidence="1" key="1">
    <citation type="submission" date="2022-10" db="EMBL/GenBank/DDBJ databases">
        <authorList>
            <person name="Chen Y."/>
            <person name="Dougan E. K."/>
            <person name="Chan C."/>
            <person name="Rhodes N."/>
            <person name="Thang M."/>
        </authorList>
    </citation>
    <scope>NUCLEOTIDE SEQUENCE</scope>
</reference>
<dbReference type="Proteomes" id="UP001152797">
    <property type="component" value="Unassembled WGS sequence"/>
</dbReference>
<dbReference type="EMBL" id="CAMXCT010001458">
    <property type="protein sequence ID" value="CAI3990303.1"/>
    <property type="molecule type" value="Genomic_DNA"/>
</dbReference>
<protein>
    <submittedName>
        <fullName evidence="1">Uncharacterized protein</fullName>
    </submittedName>
</protein>
<comment type="caution">
    <text evidence="1">The sequence shown here is derived from an EMBL/GenBank/DDBJ whole genome shotgun (WGS) entry which is preliminary data.</text>
</comment>
<gene>
    <name evidence="1" type="ORF">C1SCF055_LOCUS17302</name>
</gene>
<dbReference type="EMBL" id="CAMXCT030001458">
    <property type="protein sequence ID" value="CAL4777615.1"/>
    <property type="molecule type" value="Genomic_DNA"/>
</dbReference>
<evidence type="ECO:0000313" key="1">
    <source>
        <dbReference type="EMBL" id="CAI3990303.1"/>
    </source>
</evidence>
<organism evidence="1">
    <name type="scientific">Cladocopium goreaui</name>
    <dbReference type="NCBI Taxonomy" id="2562237"/>
    <lineage>
        <taxon>Eukaryota</taxon>
        <taxon>Sar</taxon>
        <taxon>Alveolata</taxon>
        <taxon>Dinophyceae</taxon>
        <taxon>Suessiales</taxon>
        <taxon>Symbiodiniaceae</taxon>
        <taxon>Cladocopium</taxon>
    </lineage>
</organism>
<sequence length="310" mass="34809">MGGCESCASGRRKEVERLIDDAKRHGDCRNLRDAIRQAEAEGMDVLAARQLYAEMAKQERQSPERAQEMLRWAASTQDGVILRQVIQEVETLCPDSLSLVPARKRLQEYQEEIKRKICRTQDTQKLSLFLDRARQMGIPSAELGEHFRRFEVSLQDFRKMTGHTAVGGACLSQGLLPGCEEPTISEWSPFALGNPRIETVKDLISSKSKGGIGAPWAEDRDRPIAGIDIAEKGGSYSSYSMLMDHRRKHARCPNSPGVMFDQTRGPPITSYDHGFYPADLRPPRYPISSTWISRSASELQKTMKNLGKGR</sequence>
<keyword evidence="3" id="KW-1185">Reference proteome</keyword>
<dbReference type="OrthoDB" id="406665at2759"/>
<reference evidence="2" key="2">
    <citation type="submission" date="2024-04" db="EMBL/GenBank/DDBJ databases">
        <authorList>
            <person name="Chen Y."/>
            <person name="Shah S."/>
            <person name="Dougan E. K."/>
            <person name="Thang M."/>
            <person name="Chan C."/>
        </authorList>
    </citation>
    <scope>NUCLEOTIDE SEQUENCE [LARGE SCALE GENOMIC DNA]</scope>
</reference>
<dbReference type="EMBL" id="CAMXCT020001458">
    <property type="protein sequence ID" value="CAL1143678.1"/>
    <property type="molecule type" value="Genomic_DNA"/>
</dbReference>
<accession>A0A9P1FVR1</accession>
<evidence type="ECO:0000313" key="3">
    <source>
        <dbReference type="Proteomes" id="UP001152797"/>
    </source>
</evidence>
<proteinExistence type="predicted"/>
<dbReference type="AlphaFoldDB" id="A0A9P1FVR1"/>